<evidence type="ECO:0008006" key="4">
    <source>
        <dbReference type="Google" id="ProtNLM"/>
    </source>
</evidence>
<feature type="region of interest" description="Disordered" evidence="1">
    <location>
        <begin position="356"/>
        <end position="410"/>
    </location>
</feature>
<evidence type="ECO:0000313" key="2">
    <source>
        <dbReference type="EMBL" id="CAL1681211.1"/>
    </source>
</evidence>
<reference evidence="2" key="1">
    <citation type="submission" date="2024-04" db="EMBL/GenBank/DDBJ databases">
        <authorList>
            <consortium name="Molecular Ecology Group"/>
        </authorList>
    </citation>
    <scope>NUCLEOTIDE SEQUENCE</scope>
</reference>
<accession>A0AAV2NPA6</accession>
<evidence type="ECO:0000313" key="3">
    <source>
        <dbReference type="Proteomes" id="UP001497644"/>
    </source>
</evidence>
<name>A0AAV2NPA6_9HYME</name>
<protein>
    <recommendedName>
        <fullName evidence="4">Gag-like protein</fullName>
    </recommendedName>
</protein>
<keyword evidence="3" id="KW-1185">Reference proteome</keyword>
<evidence type="ECO:0000256" key="1">
    <source>
        <dbReference type="SAM" id="MobiDB-lite"/>
    </source>
</evidence>
<dbReference type="AlphaFoldDB" id="A0AAV2NPA6"/>
<feature type="compositionally biased region" description="Basic and acidic residues" evidence="1">
    <location>
        <begin position="388"/>
        <end position="410"/>
    </location>
</feature>
<dbReference type="EMBL" id="OZ034826">
    <property type="protein sequence ID" value="CAL1681211.1"/>
    <property type="molecule type" value="Genomic_DNA"/>
</dbReference>
<proteinExistence type="predicted"/>
<feature type="compositionally biased region" description="Basic and acidic residues" evidence="1">
    <location>
        <begin position="356"/>
        <end position="379"/>
    </location>
</feature>
<organism evidence="2 3">
    <name type="scientific">Lasius platythorax</name>
    <dbReference type="NCBI Taxonomy" id="488582"/>
    <lineage>
        <taxon>Eukaryota</taxon>
        <taxon>Metazoa</taxon>
        <taxon>Ecdysozoa</taxon>
        <taxon>Arthropoda</taxon>
        <taxon>Hexapoda</taxon>
        <taxon>Insecta</taxon>
        <taxon>Pterygota</taxon>
        <taxon>Neoptera</taxon>
        <taxon>Endopterygota</taxon>
        <taxon>Hymenoptera</taxon>
        <taxon>Apocrita</taxon>
        <taxon>Aculeata</taxon>
        <taxon>Formicoidea</taxon>
        <taxon>Formicidae</taxon>
        <taxon>Formicinae</taxon>
        <taxon>Lasius</taxon>
        <taxon>Lasius</taxon>
    </lineage>
</organism>
<dbReference type="Proteomes" id="UP001497644">
    <property type="component" value="Chromosome 3"/>
</dbReference>
<sequence>MENRIMQGHRVEEAIEIDSNSKEGNEIDKNKQGSREIEDRIEKEINNTVLKKKGNKVKMIINKDRLRYEEEIGDKDREILENRNYRFKSGHRGEIMVEANVDSKYSLKSRAHNAIKIASLIYRIGIKIEKIRNIGFSRSIIYCKNIVEANRCLDLGKGTEEQQIHFSIPNRVKRCKGVITEWELEMPLHELIEAMEDTSGIMQIERMKRRFRDAKSGEYKTDFTHHILITMEGNELPKEFRIFGGSVAIRVRPYIEPVKQCYQCFRFGHIQSVCKAEKKCINCGNQYHGRCEKEATCANCGEDHKPTNKRCAIYDYNYQLKRVMAERNISLQEAKNFIRRESNREVIHYGNLKEWPELNHNEPDRRQNELRNGRTEMGKKNYSAAIKANKEEKQKEDSRKGQDDKLSRIQETIIEEREDIRRNSERRNQVSYLRNSNPREEDIIRNRRGLARGDTETLRRYDNTEIEKLKYLVRRNEDRFKDIEEKLDKIVVMIMQPDINIEYRSKSGTEGVNKEKITTQEDYGHKDITMECERMEQ</sequence>
<gene>
    <name evidence="2" type="ORF">LPLAT_LOCUS7310</name>
</gene>